<dbReference type="EC" id="3.6.4.13" evidence="2"/>
<feature type="domain" description="Helicase C-terminal" evidence="10">
    <location>
        <begin position="963"/>
        <end position="1138"/>
    </location>
</feature>
<evidence type="ECO:0000256" key="6">
    <source>
        <dbReference type="ARBA" id="ARBA00022840"/>
    </source>
</evidence>
<dbReference type="SUPFAM" id="SSF52540">
    <property type="entry name" value="P-loop containing nucleoside triphosphate hydrolases"/>
    <property type="match status" value="1"/>
</dbReference>
<dbReference type="CDD" id="cd17917">
    <property type="entry name" value="DEXHc_RHA-like"/>
    <property type="match status" value="1"/>
</dbReference>
<dbReference type="GO" id="GO:0003723">
    <property type="term" value="F:RNA binding"/>
    <property type="evidence" value="ECO:0007669"/>
    <property type="project" value="TreeGrafter"/>
</dbReference>
<dbReference type="GO" id="GO:0005524">
    <property type="term" value="F:ATP binding"/>
    <property type="evidence" value="ECO:0007669"/>
    <property type="project" value="UniProtKB-KW"/>
</dbReference>
<keyword evidence="8" id="KW-0732">Signal</keyword>
<dbReference type="InterPro" id="IPR014001">
    <property type="entry name" value="Helicase_ATP-bd"/>
</dbReference>
<dbReference type="InterPro" id="IPR027417">
    <property type="entry name" value="P-loop_NTPase"/>
</dbReference>
<dbReference type="InterPro" id="IPR011709">
    <property type="entry name" value="DEAD-box_helicase_OB_fold"/>
</dbReference>
<feature type="domain" description="Helicase ATP-binding" evidence="9">
    <location>
        <begin position="674"/>
        <end position="848"/>
    </location>
</feature>
<evidence type="ECO:0000313" key="12">
    <source>
        <dbReference type="Proteomes" id="UP000276864"/>
    </source>
</evidence>
<dbReference type="PROSITE" id="PS51192">
    <property type="entry name" value="HELICASE_ATP_BIND_1"/>
    <property type="match status" value="1"/>
</dbReference>
<gene>
    <name evidence="11" type="ORF">D0866_11055</name>
</gene>
<evidence type="ECO:0000259" key="9">
    <source>
        <dbReference type="PROSITE" id="PS51192"/>
    </source>
</evidence>
<feature type="region of interest" description="Disordered" evidence="7">
    <location>
        <begin position="215"/>
        <end position="239"/>
    </location>
</feature>
<dbReference type="SMART" id="SM00490">
    <property type="entry name" value="HELICc"/>
    <property type="match status" value="1"/>
</dbReference>
<dbReference type="GO" id="GO:0003724">
    <property type="term" value="F:RNA helicase activity"/>
    <property type="evidence" value="ECO:0007669"/>
    <property type="project" value="UniProtKB-EC"/>
</dbReference>
<feature type="chain" id="PRO_5018327727" description="RNA helicase" evidence="8">
    <location>
        <begin position="20"/>
        <end position="1532"/>
    </location>
</feature>
<dbReference type="Pfam" id="PF21010">
    <property type="entry name" value="HA2_C"/>
    <property type="match status" value="1"/>
</dbReference>
<keyword evidence="6" id="KW-0067">ATP-binding</keyword>
<dbReference type="Gene3D" id="1.20.120.1080">
    <property type="match status" value="1"/>
</dbReference>
<dbReference type="Pfam" id="PF07717">
    <property type="entry name" value="OB_NTP_bind"/>
    <property type="match status" value="1"/>
</dbReference>
<dbReference type="Pfam" id="PF00270">
    <property type="entry name" value="DEAD"/>
    <property type="match status" value="1"/>
</dbReference>
<dbReference type="PANTHER" id="PTHR18934">
    <property type="entry name" value="ATP-DEPENDENT RNA HELICASE"/>
    <property type="match status" value="1"/>
</dbReference>
<dbReference type="InterPro" id="IPR007502">
    <property type="entry name" value="Helicase-assoc_dom"/>
</dbReference>
<keyword evidence="5" id="KW-0347">Helicase</keyword>
<evidence type="ECO:0000313" key="11">
    <source>
        <dbReference type="EMBL" id="RMY25626.1"/>
    </source>
</evidence>
<dbReference type="SMART" id="SM00847">
    <property type="entry name" value="HA2"/>
    <property type="match status" value="1"/>
</dbReference>
<evidence type="ECO:0000259" key="10">
    <source>
        <dbReference type="PROSITE" id="PS51194"/>
    </source>
</evidence>
<evidence type="ECO:0000256" key="2">
    <source>
        <dbReference type="ARBA" id="ARBA00012552"/>
    </source>
</evidence>
<evidence type="ECO:0000256" key="3">
    <source>
        <dbReference type="ARBA" id="ARBA00022741"/>
    </source>
</evidence>
<organism evidence="11 12">
    <name type="scientific">Hortaea werneckii</name>
    <name type="common">Black yeast</name>
    <name type="synonym">Cladosporium werneckii</name>
    <dbReference type="NCBI Taxonomy" id="91943"/>
    <lineage>
        <taxon>Eukaryota</taxon>
        <taxon>Fungi</taxon>
        <taxon>Dikarya</taxon>
        <taxon>Ascomycota</taxon>
        <taxon>Pezizomycotina</taxon>
        <taxon>Dothideomycetes</taxon>
        <taxon>Dothideomycetidae</taxon>
        <taxon>Mycosphaerellales</taxon>
        <taxon>Teratosphaeriaceae</taxon>
        <taxon>Hortaea</taxon>
    </lineage>
</organism>
<dbReference type="Pfam" id="PF00271">
    <property type="entry name" value="Helicase_C"/>
    <property type="match status" value="1"/>
</dbReference>
<dbReference type="PANTHER" id="PTHR18934:SF99">
    <property type="entry name" value="ATP-DEPENDENT RNA HELICASE DHX37-RELATED"/>
    <property type="match status" value="1"/>
</dbReference>
<dbReference type="Proteomes" id="UP000276864">
    <property type="component" value="Unassembled WGS sequence"/>
</dbReference>
<evidence type="ECO:0000256" key="1">
    <source>
        <dbReference type="ARBA" id="ARBA00008792"/>
    </source>
</evidence>
<evidence type="ECO:0000256" key="4">
    <source>
        <dbReference type="ARBA" id="ARBA00022801"/>
    </source>
</evidence>
<dbReference type="InterPro" id="IPR048333">
    <property type="entry name" value="HA2_WH"/>
</dbReference>
<evidence type="ECO:0000256" key="7">
    <source>
        <dbReference type="SAM" id="MobiDB-lite"/>
    </source>
</evidence>
<dbReference type="GO" id="GO:1990904">
    <property type="term" value="C:ribonucleoprotein complex"/>
    <property type="evidence" value="ECO:0007669"/>
    <property type="project" value="UniProtKB-ARBA"/>
</dbReference>
<comment type="similarity">
    <text evidence="1">Belongs to the DEAD box helicase family. DEAH subfamily.</text>
</comment>
<dbReference type="SMART" id="SM00487">
    <property type="entry name" value="DEXDc"/>
    <property type="match status" value="1"/>
</dbReference>
<reference evidence="11 12" key="1">
    <citation type="journal article" date="2018" name="BMC Genomics">
        <title>Genomic evidence for intraspecific hybridization in a clonal and extremely halotolerant yeast.</title>
        <authorList>
            <person name="Gostincar C."/>
            <person name="Stajich J.E."/>
            <person name="Zupancic J."/>
            <person name="Zalar P."/>
            <person name="Gunde-Cimerman N."/>
        </authorList>
    </citation>
    <scope>NUCLEOTIDE SEQUENCE [LARGE SCALE GENOMIC DNA]</scope>
    <source>
        <strain evidence="11 12">EXF-6651</strain>
    </source>
</reference>
<dbReference type="InterPro" id="IPR011545">
    <property type="entry name" value="DEAD/DEAH_box_helicase_dom"/>
</dbReference>
<keyword evidence="3" id="KW-0547">Nucleotide-binding</keyword>
<dbReference type="CDD" id="cd18791">
    <property type="entry name" value="SF2_C_RHA"/>
    <property type="match status" value="1"/>
</dbReference>
<evidence type="ECO:0000256" key="5">
    <source>
        <dbReference type="ARBA" id="ARBA00022806"/>
    </source>
</evidence>
<dbReference type="GO" id="GO:0016787">
    <property type="term" value="F:hydrolase activity"/>
    <property type="evidence" value="ECO:0007669"/>
    <property type="project" value="UniProtKB-KW"/>
</dbReference>
<dbReference type="Gene3D" id="3.40.50.300">
    <property type="entry name" value="P-loop containing nucleotide triphosphate hydrolases"/>
    <property type="match status" value="2"/>
</dbReference>
<sequence>MASLAAFLRLPLTIRLTIARKTLFPAFRTYSSYYTTMDAPEWRRGADPAAPKPRKQFFPQKRNLATSVPEPNGAGLPDGSFQYPGNAVYNAGAYQAPDLSSIQRSMPLPKHFEYPKATKDLFEPFGGQTAIHNICAQKNIPLQADVNFHEVNRGWSVCNLQVMISGLPPATTSGAGENRKTAKAAAWLHLVAMLHSNGVLRALMMQPKAATMANGMGPPTPATGAGPRQRKPSMQGQVPPAPLQDLRYWQQQMPGPTRKEYEHAPKDLFIPTKVPAAMQQIASRMRVPLSTDIDYFPKPLGRGVSAFSCHLKFELADYCTEDGYGEGLGKQAARQAAWYQLVAKMHSKGTLKKIIDGSDDNSFDGHSSDAPLRPVKLDEKTLKEEKDAKIEIFNYAAAFGDVPLSVPSYRRPTPKKVPNSFHVTISLPALNLQASSVATNLKNAETAAAIEFKRKAEEHHAANPEASTLQGQANFSALNTKTAKDFFVFLKDIRPDVNIEVETENKSISGGAVMHTACITINGQAVGPPAEMSRKENATEVAHLTAAVTIAKAEPELLDQFVQRLKKGKGKVLQAMNPVDFRLDSETLYTMRTALVEARQAGLPDDRQMLAPMEDQEREGFGRRRRRGLRRNEIPAANERLKEKLQAFLNEPSLEELRAKKAALPMTQYRDQVLEMVTANPYSIVIGATGSGKTTQVPQLILEDEINNGKGGSCNIICTQPRRIAATSVAERVAVERNERLQESVGYHVRFAPKLPPPGGSITYCTTGILLEQLKHDPEMLDSISHILIDEVHERDMNVDFLMIVVKKALQSRAAAGKSLPKVVLMSATLDTEMFAGYFASKDGKLCPSVSVPGRTFPVTERHLDSIMGELNQAYGGAKLAQILDKDKTSEDYLKAETVFSGQNSVRNSVQNSVQNSGTNTPSGEAGGIDWKRERLPQIDIGESTTAQSEKEEGRVPTALLAATIAHVCKTSDEGAILAFVPGLEEITRTHKHLLEMNLLGMDFNDPQKFKICLLHSTVPKEEQDAVFQSVPQGCRKIILSTNIAETSVTVTDVRFVLDTGKLREKRYDQMKRITSLQTVWVSRSNAKQRAGRAGRVADGYYYALFSQERHDALRAVGLPELLRSDLQEVCLSIKAQKFKEPVGQFLAQAIEPPVPQAIEAAVSNLEAIEAFTEDERLTDLGSLLAKLPIHPAWGKMIVLGVIFRCLDPMLILGAAQEERSLFISPIGPDARSQARRIRLNYANGEKSDHLSMLNAFREIRSLRDQSGMGYAFDRARDNYIHMGAFRTIEGTARQIVEILAEAKLIEKPEPFSSRSRYGGGGDYGPAALNRNSNNTVLIQSLLLAGVYPNLGAKSSAKGSAFRTVTERGVLMHVSSLNDDSKSKEKTAFGSLYAYSSLAKAVDGHALFMRDTTQVSPLMTSLFGGKLDLTPESSRLELDDWLPFWIKTADRQFASKLVLEFRKALDRVLNEAYRSLGHLEERGQVGAGFADDPIRERFASQVVRILSHAAGRPYVGQWEAGRWPRGGGEGGR</sequence>
<feature type="signal peptide" evidence="8">
    <location>
        <begin position="1"/>
        <end position="19"/>
    </location>
</feature>
<name>A0A3M7ADH6_HORWE</name>
<evidence type="ECO:0000256" key="8">
    <source>
        <dbReference type="SAM" id="SignalP"/>
    </source>
</evidence>
<protein>
    <recommendedName>
        <fullName evidence="2">RNA helicase</fullName>
        <ecNumber evidence="2">3.6.4.13</ecNumber>
    </recommendedName>
</protein>
<dbReference type="PROSITE" id="PS51194">
    <property type="entry name" value="HELICASE_CTER"/>
    <property type="match status" value="1"/>
</dbReference>
<comment type="caution">
    <text evidence="11">The sequence shown here is derived from an EMBL/GenBank/DDBJ whole genome shotgun (WGS) entry which is preliminary data.</text>
</comment>
<proteinExistence type="inferred from homology"/>
<accession>A0A3M7ADH6</accession>
<dbReference type="PROSITE" id="PS00690">
    <property type="entry name" value="DEAH_ATP_HELICASE"/>
    <property type="match status" value="1"/>
</dbReference>
<dbReference type="InterPro" id="IPR002464">
    <property type="entry name" value="DNA/RNA_helicase_DEAH_CS"/>
</dbReference>
<dbReference type="Pfam" id="PF04408">
    <property type="entry name" value="WHD_HA2"/>
    <property type="match status" value="1"/>
</dbReference>
<dbReference type="EMBL" id="QWIM01001457">
    <property type="protein sequence ID" value="RMY25626.1"/>
    <property type="molecule type" value="Genomic_DNA"/>
</dbReference>
<keyword evidence="4" id="KW-0378">Hydrolase</keyword>
<dbReference type="InterPro" id="IPR001650">
    <property type="entry name" value="Helicase_C-like"/>
</dbReference>